<dbReference type="EMBL" id="JACHDD010000003">
    <property type="protein sequence ID" value="MBB5423842.1"/>
    <property type="molecule type" value="Genomic_DNA"/>
</dbReference>
<feature type="region of interest" description="Disordered" evidence="1">
    <location>
        <begin position="1"/>
        <end position="46"/>
    </location>
</feature>
<dbReference type="Proteomes" id="UP000592780">
    <property type="component" value="Unassembled WGS sequence"/>
</dbReference>
<sequence>MKTTIVEKGQRDLSASRHKNVGNGRQTTCQRRELNVRLNPPCKTGH</sequence>
<name>A0A7W8Q4Y1_PARAM</name>
<evidence type="ECO:0000256" key="1">
    <source>
        <dbReference type="SAM" id="MobiDB-lite"/>
    </source>
</evidence>
<dbReference type="RefSeq" id="WP_157646440.1">
    <property type="nucleotide sequence ID" value="NZ_JBNDLN010000004.1"/>
</dbReference>
<gene>
    <name evidence="2" type="ORF">HDG40_001986</name>
</gene>
<organism evidence="2 3">
    <name type="scientific">Paraburkholderia atlantica</name>
    <dbReference type="NCBI Taxonomy" id="2654982"/>
    <lineage>
        <taxon>Bacteria</taxon>
        <taxon>Pseudomonadati</taxon>
        <taxon>Pseudomonadota</taxon>
        <taxon>Betaproteobacteria</taxon>
        <taxon>Burkholderiales</taxon>
        <taxon>Burkholderiaceae</taxon>
        <taxon>Paraburkholderia</taxon>
    </lineage>
</organism>
<reference evidence="2 3" key="1">
    <citation type="submission" date="2020-08" db="EMBL/GenBank/DDBJ databases">
        <title>Genomic Encyclopedia of Type Strains, Phase IV (KMG-V): Genome sequencing to study the core and pangenomes of soil and plant-associated prokaryotes.</title>
        <authorList>
            <person name="Whitman W."/>
        </authorList>
    </citation>
    <scope>NUCLEOTIDE SEQUENCE [LARGE SCALE GENOMIC DNA]</scope>
    <source>
        <strain evidence="2 3">JPY158</strain>
    </source>
</reference>
<dbReference type="AlphaFoldDB" id="A0A7W8Q4Y1"/>
<protein>
    <submittedName>
        <fullName evidence="2">Uncharacterized protein</fullName>
    </submittedName>
</protein>
<comment type="caution">
    <text evidence="2">The sequence shown here is derived from an EMBL/GenBank/DDBJ whole genome shotgun (WGS) entry which is preliminary data.</text>
</comment>
<accession>A0A7W8Q4Y1</accession>
<keyword evidence="3" id="KW-1185">Reference proteome</keyword>
<evidence type="ECO:0000313" key="3">
    <source>
        <dbReference type="Proteomes" id="UP000592780"/>
    </source>
</evidence>
<evidence type="ECO:0000313" key="2">
    <source>
        <dbReference type="EMBL" id="MBB5423842.1"/>
    </source>
</evidence>
<proteinExistence type="predicted"/>